<keyword evidence="1 2" id="KW-0418">Kinase</keyword>
<sequence>MKKYIGIMSGTSLDGVDVALVETDGRTISLLASIESEMPESIKSDVLSICLGQTTNLKQVGELDHRLGHLYADAVLQLLEANQIAASDVEAIGCHGQTVFHQPQGPYPFTMQLGDANIIAARTGIQVVADFRRKDMAFGGQGAPLVPAFHDALFSDTVTAKIIVNIGGIANVSVLLPQQSPFGYDTGPGNMLMDAWCMRHLNQPFDRQGQWAASGTVDQDLLATLLADPYLAQLPPKSTGREHYHLDWLDTQLAKHASIAAQDVQATLLWFTARSIADAVLQHRATALYVCGGGANNPLLMQALQQLLPDCDVATTSSKGVDSDFMEAMAFAWLAHQRLHYLPGNMAKVTGASQNCVLGCVYASH</sequence>
<organism evidence="2 3">
    <name type="scientific">Vibrio stylophorae</name>
    <dbReference type="NCBI Taxonomy" id="659351"/>
    <lineage>
        <taxon>Bacteria</taxon>
        <taxon>Pseudomonadati</taxon>
        <taxon>Pseudomonadota</taxon>
        <taxon>Gammaproteobacteria</taxon>
        <taxon>Vibrionales</taxon>
        <taxon>Vibrionaceae</taxon>
        <taxon>Vibrio</taxon>
    </lineage>
</organism>
<evidence type="ECO:0000313" key="2">
    <source>
        <dbReference type="EMBL" id="CAH0533485.1"/>
    </source>
</evidence>
<dbReference type="Gene3D" id="3.30.420.40">
    <property type="match status" value="2"/>
</dbReference>
<comment type="catalytic activity">
    <reaction evidence="1">
        <text>1,6-anhydro-N-acetyl-beta-muramate + ATP + H2O = N-acetyl-D-muramate 6-phosphate + ADP + H(+)</text>
        <dbReference type="Rhea" id="RHEA:24952"/>
        <dbReference type="ChEBI" id="CHEBI:15377"/>
        <dbReference type="ChEBI" id="CHEBI:15378"/>
        <dbReference type="ChEBI" id="CHEBI:30616"/>
        <dbReference type="ChEBI" id="CHEBI:58690"/>
        <dbReference type="ChEBI" id="CHEBI:58722"/>
        <dbReference type="ChEBI" id="CHEBI:456216"/>
        <dbReference type="EC" id="2.7.1.170"/>
    </reaction>
</comment>
<dbReference type="InterPro" id="IPR043129">
    <property type="entry name" value="ATPase_NBD"/>
</dbReference>
<dbReference type="EMBL" id="CAKLDI010000001">
    <property type="protein sequence ID" value="CAH0533485.1"/>
    <property type="molecule type" value="Genomic_DNA"/>
</dbReference>
<comment type="function">
    <text evidence="1">Catalyzes the specific phosphorylation of 1,6-anhydro-N-acetylmuramic acid (anhMurNAc) with the simultaneous cleavage of the 1,6-anhydro ring, generating MurNAc-6-P. Is required for the utilization of anhMurNAc either imported from the medium or derived from its own cell wall murein, and thus plays a role in cell wall recycling.</text>
</comment>
<comment type="similarity">
    <text evidence="1">Belongs to the anhydro-N-acetylmuramic acid kinase family.</text>
</comment>
<keyword evidence="1" id="KW-0547">Nucleotide-binding</keyword>
<keyword evidence="1" id="KW-0119">Carbohydrate metabolism</keyword>
<keyword evidence="1" id="KW-0067">ATP-binding</keyword>
<dbReference type="PANTHER" id="PTHR30605">
    <property type="entry name" value="ANHYDRO-N-ACETYLMURAMIC ACID KINASE"/>
    <property type="match status" value="1"/>
</dbReference>
<dbReference type="NCBIfam" id="NF007148">
    <property type="entry name" value="PRK09585.3-2"/>
    <property type="match status" value="1"/>
</dbReference>
<dbReference type="CDD" id="cd24050">
    <property type="entry name" value="ASKHA_NBD_ANMK"/>
    <property type="match status" value="1"/>
</dbReference>
<protein>
    <recommendedName>
        <fullName evidence="1">Anhydro-N-acetylmuramic acid kinase</fullName>
        <ecNumber evidence="1">2.7.1.170</ecNumber>
    </recommendedName>
    <alternativeName>
        <fullName evidence="1">AnhMurNAc kinase</fullName>
    </alternativeName>
</protein>
<comment type="pathway">
    <text evidence="1">Amino-sugar metabolism; 1,6-anhydro-N-acetylmuramate degradation.</text>
</comment>
<dbReference type="GO" id="GO:0016301">
    <property type="term" value="F:kinase activity"/>
    <property type="evidence" value="ECO:0007669"/>
    <property type="project" value="UniProtKB-KW"/>
</dbReference>
<gene>
    <name evidence="1 2" type="primary">anmK</name>
    <name evidence="2" type="ORF">VST7929_01355</name>
</gene>
<keyword evidence="1 2" id="KW-0808">Transferase</keyword>
<comment type="caution">
    <text evidence="2">The sequence shown here is derived from an EMBL/GenBank/DDBJ whole genome shotgun (WGS) entry which is preliminary data.</text>
</comment>
<dbReference type="InterPro" id="IPR005338">
    <property type="entry name" value="Anhydro_N_Ac-Mur_kinase"/>
</dbReference>
<proteinExistence type="inferred from homology"/>
<dbReference type="RefSeq" id="WP_290368678.1">
    <property type="nucleotide sequence ID" value="NZ_CAKLDI010000001.1"/>
</dbReference>
<dbReference type="SUPFAM" id="SSF53067">
    <property type="entry name" value="Actin-like ATPase domain"/>
    <property type="match status" value="1"/>
</dbReference>
<dbReference type="Pfam" id="PF03702">
    <property type="entry name" value="AnmK"/>
    <property type="match status" value="1"/>
</dbReference>
<comment type="pathway">
    <text evidence="1">Cell wall biogenesis; peptidoglycan recycling.</text>
</comment>
<dbReference type="Proteomes" id="UP000838672">
    <property type="component" value="Unassembled WGS sequence"/>
</dbReference>
<evidence type="ECO:0000313" key="3">
    <source>
        <dbReference type="Proteomes" id="UP000838672"/>
    </source>
</evidence>
<dbReference type="PANTHER" id="PTHR30605:SF0">
    <property type="entry name" value="ANHYDRO-N-ACETYLMURAMIC ACID KINASE"/>
    <property type="match status" value="1"/>
</dbReference>
<keyword evidence="3" id="KW-1185">Reference proteome</keyword>
<evidence type="ECO:0000256" key="1">
    <source>
        <dbReference type="HAMAP-Rule" id="MF_01270"/>
    </source>
</evidence>
<reference evidence="2" key="1">
    <citation type="submission" date="2021-11" db="EMBL/GenBank/DDBJ databases">
        <authorList>
            <person name="Rodrigo-Torres L."/>
            <person name="Arahal R. D."/>
            <person name="Lucena T."/>
        </authorList>
    </citation>
    <scope>NUCLEOTIDE SEQUENCE</scope>
    <source>
        <strain evidence="2">CECT 7929</strain>
    </source>
</reference>
<dbReference type="EC" id="2.7.1.170" evidence="1"/>
<dbReference type="HAMAP" id="MF_01270">
    <property type="entry name" value="AnhMurNAc_kinase"/>
    <property type="match status" value="1"/>
</dbReference>
<name>A0ABM8ZU65_9VIBR</name>
<accession>A0ABM8ZU65</accession>
<dbReference type="NCBIfam" id="NF007139">
    <property type="entry name" value="PRK09585.1-3"/>
    <property type="match status" value="1"/>
</dbReference>
<feature type="binding site" evidence="1">
    <location>
        <begin position="10"/>
        <end position="17"/>
    </location>
    <ligand>
        <name>ATP</name>
        <dbReference type="ChEBI" id="CHEBI:30616"/>
    </ligand>
</feature>